<accession>A0A7Y3RKM7</accession>
<gene>
    <name evidence="1" type="ORF">HK107_05625</name>
</gene>
<evidence type="ECO:0000313" key="2">
    <source>
        <dbReference type="Proteomes" id="UP000536835"/>
    </source>
</evidence>
<dbReference type="RefSeq" id="WP_173197524.1">
    <property type="nucleotide sequence ID" value="NZ_JABFCX010000002.1"/>
</dbReference>
<dbReference type="InterPro" id="IPR045865">
    <property type="entry name" value="ACT-like_dom_sf"/>
</dbReference>
<name>A0A7Y3RKM7_9PROT</name>
<evidence type="ECO:0000313" key="1">
    <source>
        <dbReference type="EMBL" id="NNU15799.1"/>
    </source>
</evidence>
<dbReference type="SUPFAM" id="SSF55021">
    <property type="entry name" value="ACT-like"/>
    <property type="match status" value="1"/>
</dbReference>
<protein>
    <submittedName>
        <fullName evidence="1">Uncharacterized protein</fullName>
    </submittedName>
</protein>
<comment type="caution">
    <text evidence="1">The sequence shown here is derived from an EMBL/GenBank/DDBJ whole genome shotgun (WGS) entry which is preliminary data.</text>
</comment>
<proteinExistence type="predicted"/>
<reference evidence="1 2" key="1">
    <citation type="submission" date="2020-05" db="EMBL/GenBank/DDBJ databases">
        <title>Parvularcula mediterraneae sp. nov., isolated from polypropylene straw from shallow seawater of the seashore of Laganas in Zakynthos island, Greece.</title>
        <authorList>
            <person name="Szabo I."/>
            <person name="Al-Omari J."/>
            <person name="Rado J."/>
            <person name="Szerdahelyi G.S."/>
        </authorList>
    </citation>
    <scope>NUCLEOTIDE SEQUENCE [LARGE SCALE GENOMIC DNA]</scope>
    <source>
        <strain evidence="1 2">ZS-1/3</strain>
    </source>
</reference>
<sequence length="519" mass="59536">MRYSADNVEHAKSEDGRISVYIDKYHRSAAGIFPNTTVYLVPSKIERALIITTIHPESWGDLWRMEADNLNKPGAFHHLVETLSRNNINILPFESTSEQFQPNGGALFRSTFIIDLKDYKDDVDKDSEGRNQVMKPYLVPYALRTTLALACQDLLRPNDTDSDWGITIERMRYFFDHKSLRSEYEEKVWKNKSLSFSKSDLRSLLPHLDVSGDISYFTISDTENKYIKIFFLDGSADPTVALRIQHDERLGVVSEMTSLLERRGANIESTYNRLQKMGDRAYWNVLFDVAEQEKVYGIIEQFSHLDSVLSIDIKRTHNVDRKKLFEKFDSFPKVRLVNATPPQAPNGRKSKADAEGLRLEPVWEGKDFSFDPRQAFVAMPFREDFQTLFDEVLVPCAKEAGFDAVHADVPKQVRRGEKLFDRILRMIHESAFVIADVTGANPNVIYELAVAQTIGRDVILICDEDKSGPEDHDAFAQIPFDLKNFEIIFYRFAYRNQLLGKMAKRMDAMGLGSREVGRS</sequence>
<dbReference type="Gene3D" id="3.30.70.260">
    <property type="match status" value="1"/>
</dbReference>
<dbReference type="Gene3D" id="3.40.50.450">
    <property type="match status" value="1"/>
</dbReference>
<dbReference type="Proteomes" id="UP000536835">
    <property type="component" value="Unassembled WGS sequence"/>
</dbReference>
<dbReference type="EMBL" id="JABFCX010000002">
    <property type="protein sequence ID" value="NNU15799.1"/>
    <property type="molecule type" value="Genomic_DNA"/>
</dbReference>
<dbReference type="CDD" id="cd02116">
    <property type="entry name" value="ACT"/>
    <property type="match status" value="1"/>
</dbReference>
<organism evidence="1 2">
    <name type="scientific">Parvularcula mediterranea</name>
    <dbReference type="NCBI Taxonomy" id="2732508"/>
    <lineage>
        <taxon>Bacteria</taxon>
        <taxon>Pseudomonadati</taxon>
        <taxon>Pseudomonadota</taxon>
        <taxon>Alphaproteobacteria</taxon>
        <taxon>Parvularculales</taxon>
        <taxon>Parvularculaceae</taxon>
        <taxon>Parvularcula</taxon>
    </lineage>
</organism>
<keyword evidence="2" id="KW-1185">Reference proteome</keyword>
<dbReference type="AlphaFoldDB" id="A0A7Y3RKM7"/>